<evidence type="ECO:0000313" key="2">
    <source>
        <dbReference type="EMBL" id="KAK4474555.1"/>
    </source>
</evidence>
<reference evidence="2" key="2">
    <citation type="journal article" date="2023" name="Infect Dis Poverty">
        <title>Chromosome-scale genome of the human blood fluke Schistosoma mekongi and its implications for public health.</title>
        <authorList>
            <person name="Zhou M."/>
            <person name="Xu L."/>
            <person name="Xu D."/>
            <person name="Chen W."/>
            <person name="Khan J."/>
            <person name="Hu Y."/>
            <person name="Huang H."/>
            <person name="Wei H."/>
            <person name="Zhang Y."/>
            <person name="Chusongsang P."/>
            <person name="Tanasarnprasert K."/>
            <person name="Hu X."/>
            <person name="Limpanont Y."/>
            <person name="Lv Z."/>
        </authorList>
    </citation>
    <scope>NUCLEOTIDE SEQUENCE</scope>
    <source>
        <strain evidence="2">LV_2022a</strain>
    </source>
</reference>
<feature type="compositionally biased region" description="Low complexity" evidence="1">
    <location>
        <begin position="184"/>
        <end position="194"/>
    </location>
</feature>
<protein>
    <submittedName>
        <fullName evidence="2">Uncharacterized protein</fullName>
    </submittedName>
</protein>
<evidence type="ECO:0000256" key="1">
    <source>
        <dbReference type="SAM" id="MobiDB-lite"/>
    </source>
</evidence>
<feature type="compositionally biased region" description="Polar residues" evidence="1">
    <location>
        <begin position="169"/>
        <end position="183"/>
    </location>
</feature>
<comment type="caution">
    <text evidence="2">The sequence shown here is derived from an EMBL/GenBank/DDBJ whole genome shotgun (WGS) entry which is preliminary data.</text>
</comment>
<feature type="compositionally biased region" description="Basic residues" evidence="1">
    <location>
        <begin position="195"/>
        <end position="204"/>
    </location>
</feature>
<dbReference type="AlphaFoldDB" id="A0AAE1ZIL8"/>
<dbReference type="EMBL" id="JALJAT010000001">
    <property type="protein sequence ID" value="KAK4474555.1"/>
    <property type="molecule type" value="Genomic_DNA"/>
</dbReference>
<feature type="compositionally biased region" description="Polar residues" evidence="1">
    <location>
        <begin position="32"/>
        <end position="49"/>
    </location>
</feature>
<accession>A0AAE1ZIL8</accession>
<feature type="region of interest" description="Disordered" evidence="1">
    <location>
        <begin position="141"/>
        <end position="235"/>
    </location>
</feature>
<dbReference type="Proteomes" id="UP001292079">
    <property type="component" value="Unassembled WGS sequence"/>
</dbReference>
<feature type="compositionally biased region" description="Polar residues" evidence="1">
    <location>
        <begin position="222"/>
        <end position="235"/>
    </location>
</feature>
<proteinExistence type="predicted"/>
<sequence>MKMENETSNRLDMSLDEIIKLDKKEARKNKQVHQTTATRGRRQNVSQSRQRPRISASGTRLRGLKQKRLSRFNRLVQQSSSQTKVATKKRGVFTLRNVRSSRSMALAVLRRAQRTAAAAAKTAADATALLQRSRIQRQQLFDERRSIQPTSRIAYERRPSRRRSAPVSTVGSHTAYSTSQVSGRSWQSEQQSRSFQRRPGRRSRQTLMSPQGRRTSLRGALSRNNSLRNNTARNQRWAQRMTFRGRQRNGYMPTATGNPTSRARNAEYLAQARALIRAQNENAQRYDFDNVPNTSVWIPRSYGTSQRNLNYYAKYWDNNEHI</sequence>
<organism evidence="2 3">
    <name type="scientific">Schistosoma mekongi</name>
    <name type="common">Parasitic worm</name>
    <dbReference type="NCBI Taxonomy" id="38744"/>
    <lineage>
        <taxon>Eukaryota</taxon>
        <taxon>Metazoa</taxon>
        <taxon>Spiralia</taxon>
        <taxon>Lophotrochozoa</taxon>
        <taxon>Platyhelminthes</taxon>
        <taxon>Trematoda</taxon>
        <taxon>Digenea</taxon>
        <taxon>Strigeidida</taxon>
        <taxon>Schistosomatoidea</taxon>
        <taxon>Schistosomatidae</taxon>
        <taxon>Schistosoma</taxon>
    </lineage>
</organism>
<feature type="region of interest" description="Disordered" evidence="1">
    <location>
        <begin position="26"/>
        <end position="62"/>
    </location>
</feature>
<evidence type="ECO:0000313" key="3">
    <source>
        <dbReference type="Proteomes" id="UP001292079"/>
    </source>
</evidence>
<name>A0AAE1ZIL8_SCHME</name>
<keyword evidence="3" id="KW-1185">Reference proteome</keyword>
<gene>
    <name evidence="2" type="ORF">MN116_000717</name>
</gene>
<reference evidence="2" key="1">
    <citation type="submission" date="2022-04" db="EMBL/GenBank/DDBJ databases">
        <authorList>
            <person name="Xu L."/>
            <person name="Lv Z."/>
        </authorList>
    </citation>
    <scope>NUCLEOTIDE SEQUENCE</scope>
    <source>
        <strain evidence="2">LV_2022a</strain>
    </source>
</reference>